<comment type="similarity">
    <text evidence="10 11">Belongs to the thiamine-phosphate synthase family.</text>
</comment>
<dbReference type="PANTHER" id="PTHR20857:SF23">
    <property type="entry name" value="THIAMINE BIOSYNTHETIC BIFUNCTIONAL ENZYME"/>
    <property type="match status" value="1"/>
</dbReference>
<evidence type="ECO:0000256" key="11">
    <source>
        <dbReference type="RuleBase" id="RU003826"/>
    </source>
</evidence>
<comment type="pathway">
    <text evidence="2 10 12">Cofactor biosynthesis; thiamine diphosphate biosynthesis; thiamine phosphate from 4-amino-2-methyl-5-diphosphomethylpyrimidine and 4-methyl-5-(2-phosphoethyl)-thiazole: step 1/1.</text>
</comment>
<evidence type="ECO:0000256" key="9">
    <source>
        <dbReference type="ARBA" id="ARBA00047883"/>
    </source>
</evidence>
<evidence type="ECO:0000256" key="3">
    <source>
        <dbReference type="ARBA" id="ARBA00022679"/>
    </source>
</evidence>
<comment type="cofactor">
    <cofactor evidence="10">
        <name>Mg(2+)</name>
        <dbReference type="ChEBI" id="CHEBI:18420"/>
    </cofactor>
    <text evidence="10">Binds 1 Mg(2+) ion per subunit.</text>
</comment>
<dbReference type="FunFam" id="3.20.20.70:FF:000096">
    <property type="entry name" value="Thiamine-phosphate synthase"/>
    <property type="match status" value="1"/>
</dbReference>
<dbReference type="OrthoDB" id="9812206at2"/>
<dbReference type="GO" id="GO:0009229">
    <property type="term" value="P:thiamine diphosphate biosynthetic process"/>
    <property type="evidence" value="ECO:0007669"/>
    <property type="project" value="UniProtKB-UniRule"/>
</dbReference>
<dbReference type="SUPFAM" id="SSF51391">
    <property type="entry name" value="Thiamin phosphate synthase"/>
    <property type="match status" value="1"/>
</dbReference>
<evidence type="ECO:0000256" key="4">
    <source>
        <dbReference type="ARBA" id="ARBA00022723"/>
    </source>
</evidence>
<keyword evidence="3 10" id="KW-0808">Transferase</keyword>
<evidence type="ECO:0000256" key="7">
    <source>
        <dbReference type="ARBA" id="ARBA00047334"/>
    </source>
</evidence>
<evidence type="ECO:0000256" key="1">
    <source>
        <dbReference type="ARBA" id="ARBA00003814"/>
    </source>
</evidence>
<evidence type="ECO:0000313" key="14">
    <source>
        <dbReference type="EMBL" id="TGL62216.1"/>
    </source>
</evidence>
<evidence type="ECO:0000256" key="5">
    <source>
        <dbReference type="ARBA" id="ARBA00022842"/>
    </source>
</evidence>
<organism evidence="14 15">
    <name type="scientific">Leptospira ognonensis</name>
    <dbReference type="NCBI Taxonomy" id="2484945"/>
    <lineage>
        <taxon>Bacteria</taxon>
        <taxon>Pseudomonadati</taxon>
        <taxon>Spirochaetota</taxon>
        <taxon>Spirochaetia</taxon>
        <taxon>Leptospirales</taxon>
        <taxon>Leptospiraceae</taxon>
        <taxon>Leptospira</taxon>
    </lineage>
</organism>
<feature type="binding site" evidence="10">
    <location>
        <position position="119"/>
    </location>
    <ligand>
        <name>4-amino-2-methyl-5-(diphosphooxymethyl)pyrimidine</name>
        <dbReference type="ChEBI" id="CHEBI:57841"/>
    </ligand>
</feature>
<feature type="binding site" evidence="10">
    <location>
        <position position="81"/>
    </location>
    <ligand>
        <name>Mg(2+)</name>
        <dbReference type="ChEBI" id="CHEBI:18420"/>
    </ligand>
</feature>
<proteinExistence type="inferred from homology"/>
<dbReference type="GO" id="GO:0004789">
    <property type="term" value="F:thiamine-phosphate diphosphorylase activity"/>
    <property type="evidence" value="ECO:0007669"/>
    <property type="project" value="UniProtKB-UniRule"/>
</dbReference>
<comment type="catalytic activity">
    <reaction evidence="7 10 11">
        <text>4-methyl-5-(2-phosphooxyethyl)-thiazole + 4-amino-2-methyl-5-(diphosphooxymethyl)pyrimidine + H(+) = thiamine phosphate + diphosphate</text>
        <dbReference type="Rhea" id="RHEA:22328"/>
        <dbReference type="ChEBI" id="CHEBI:15378"/>
        <dbReference type="ChEBI" id="CHEBI:33019"/>
        <dbReference type="ChEBI" id="CHEBI:37575"/>
        <dbReference type="ChEBI" id="CHEBI:57841"/>
        <dbReference type="ChEBI" id="CHEBI:58296"/>
        <dbReference type="EC" id="2.5.1.3"/>
    </reaction>
</comment>
<dbReference type="HAMAP" id="MF_00097">
    <property type="entry name" value="TMP_synthase"/>
    <property type="match status" value="1"/>
</dbReference>
<dbReference type="Proteomes" id="UP000297693">
    <property type="component" value="Unassembled WGS sequence"/>
</dbReference>
<keyword evidence="15" id="KW-1185">Reference proteome</keyword>
<dbReference type="EMBL" id="RQGD01000010">
    <property type="protein sequence ID" value="TGL62216.1"/>
    <property type="molecule type" value="Genomic_DNA"/>
</dbReference>
<dbReference type="CDD" id="cd00564">
    <property type="entry name" value="TMP_TenI"/>
    <property type="match status" value="1"/>
</dbReference>
<keyword evidence="6 10" id="KW-0784">Thiamine biosynthesis</keyword>
<feature type="binding site" evidence="10">
    <location>
        <position position="80"/>
    </location>
    <ligand>
        <name>4-amino-2-methyl-5-(diphosphooxymethyl)pyrimidine</name>
        <dbReference type="ChEBI" id="CHEBI:57841"/>
    </ligand>
</feature>
<comment type="catalytic activity">
    <reaction evidence="8 10 11">
        <text>2-(2-carboxy-4-methylthiazol-5-yl)ethyl phosphate + 4-amino-2-methyl-5-(diphosphooxymethyl)pyrimidine + 2 H(+) = thiamine phosphate + CO2 + diphosphate</text>
        <dbReference type="Rhea" id="RHEA:47848"/>
        <dbReference type="ChEBI" id="CHEBI:15378"/>
        <dbReference type="ChEBI" id="CHEBI:16526"/>
        <dbReference type="ChEBI" id="CHEBI:33019"/>
        <dbReference type="ChEBI" id="CHEBI:37575"/>
        <dbReference type="ChEBI" id="CHEBI:57841"/>
        <dbReference type="ChEBI" id="CHEBI:62890"/>
        <dbReference type="EC" id="2.5.1.3"/>
    </reaction>
</comment>
<dbReference type="AlphaFoldDB" id="A0A4R9K9L3"/>
<name>A0A4R9K9L3_9LEPT</name>
<dbReference type="EC" id="2.5.1.3" evidence="10"/>
<dbReference type="InterPro" id="IPR013785">
    <property type="entry name" value="Aldolase_TIM"/>
</dbReference>
<accession>A0A4R9K9L3</accession>
<keyword evidence="4 10" id="KW-0479">Metal-binding</keyword>
<dbReference type="NCBIfam" id="TIGR00693">
    <property type="entry name" value="thiE"/>
    <property type="match status" value="1"/>
</dbReference>
<evidence type="ECO:0000259" key="13">
    <source>
        <dbReference type="Pfam" id="PF02581"/>
    </source>
</evidence>
<comment type="catalytic activity">
    <reaction evidence="9 10 11">
        <text>2-[(2R,5Z)-2-carboxy-4-methylthiazol-5(2H)-ylidene]ethyl phosphate + 4-amino-2-methyl-5-(diphosphooxymethyl)pyrimidine + 2 H(+) = thiamine phosphate + CO2 + diphosphate</text>
        <dbReference type="Rhea" id="RHEA:47844"/>
        <dbReference type="ChEBI" id="CHEBI:15378"/>
        <dbReference type="ChEBI" id="CHEBI:16526"/>
        <dbReference type="ChEBI" id="CHEBI:33019"/>
        <dbReference type="ChEBI" id="CHEBI:37575"/>
        <dbReference type="ChEBI" id="CHEBI:57841"/>
        <dbReference type="ChEBI" id="CHEBI:62899"/>
        <dbReference type="EC" id="2.5.1.3"/>
    </reaction>
</comment>
<keyword evidence="5 10" id="KW-0460">Magnesium</keyword>
<feature type="binding site" evidence="10">
    <location>
        <begin position="197"/>
        <end position="198"/>
    </location>
    <ligand>
        <name>2-[(2R,5Z)-2-carboxy-4-methylthiazol-5(2H)-ylidene]ethyl phosphate</name>
        <dbReference type="ChEBI" id="CHEBI:62899"/>
    </ligand>
</feature>
<dbReference type="RefSeq" id="WP_135621899.1">
    <property type="nucleotide sequence ID" value="NZ_RQGD01000010.1"/>
</dbReference>
<feature type="binding site" evidence="10">
    <location>
        <begin position="48"/>
        <end position="52"/>
    </location>
    <ligand>
        <name>4-amino-2-methyl-5-(diphosphooxymethyl)pyrimidine</name>
        <dbReference type="ChEBI" id="CHEBI:57841"/>
    </ligand>
</feature>
<feature type="binding site" evidence="10">
    <location>
        <position position="177"/>
    </location>
    <ligand>
        <name>2-[(2R,5Z)-2-carboxy-4-methylthiazol-5(2H)-ylidene]ethyl phosphate</name>
        <dbReference type="ChEBI" id="CHEBI:62899"/>
    </ligand>
</feature>
<gene>
    <name evidence="10 14" type="primary">thiE</name>
    <name evidence="14" type="ORF">EHQ58_03150</name>
</gene>
<evidence type="ECO:0000256" key="8">
    <source>
        <dbReference type="ARBA" id="ARBA00047851"/>
    </source>
</evidence>
<dbReference type="UniPathway" id="UPA00060">
    <property type="reaction ID" value="UER00141"/>
</dbReference>
<evidence type="ECO:0000256" key="12">
    <source>
        <dbReference type="RuleBase" id="RU004253"/>
    </source>
</evidence>
<comment type="caution">
    <text evidence="14">The sequence shown here is derived from an EMBL/GenBank/DDBJ whole genome shotgun (WGS) entry which is preliminary data.</text>
</comment>
<feature type="binding site" evidence="10">
    <location>
        <position position="149"/>
    </location>
    <ligand>
        <name>4-amino-2-methyl-5-(diphosphooxymethyl)pyrimidine</name>
        <dbReference type="ChEBI" id="CHEBI:57841"/>
    </ligand>
</feature>
<dbReference type="InterPro" id="IPR022998">
    <property type="entry name" value="ThiamineP_synth_TenI"/>
</dbReference>
<evidence type="ECO:0000313" key="15">
    <source>
        <dbReference type="Proteomes" id="UP000297693"/>
    </source>
</evidence>
<dbReference type="GO" id="GO:0000287">
    <property type="term" value="F:magnesium ion binding"/>
    <property type="evidence" value="ECO:0007669"/>
    <property type="project" value="UniProtKB-UniRule"/>
</dbReference>
<dbReference type="Pfam" id="PF02581">
    <property type="entry name" value="TMP-TENI"/>
    <property type="match status" value="1"/>
</dbReference>
<feature type="binding site" evidence="10">
    <location>
        <begin position="146"/>
        <end position="148"/>
    </location>
    <ligand>
        <name>2-[(2R,5Z)-2-carboxy-4-methylthiazol-5(2H)-ylidene]ethyl phosphate</name>
        <dbReference type="ChEBI" id="CHEBI:62899"/>
    </ligand>
</feature>
<sequence length="218" mass="23539">MTSRAISKPNKNFSPSGLYLVTDRDLCTHHSLKSVIEASVRGGVSIVQLREKSCSTKEFIELALEVKNLLKYTNVPLLINDRIDVALAVEADGVHLGQNDMPSELARKILGENAIIGLSIENFDQVNKIQMAANLNYIGVSPIFETTTKTDTKGAFGIQGLSKIRKMTSLPLVAIGGINEANAQSVIAAGADSLAVVSYLCSSKNPEESAKHLLSFFY</sequence>
<feature type="domain" description="Thiamine phosphate synthase/TenI" evidence="13">
    <location>
        <begin position="18"/>
        <end position="198"/>
    </location>
</feature>
<evidence type="ECO:0000256" key="6">
    <source>
        <dbReference type="ARBA" id="ARBA00022977"/>
    </source>
</evidence>
<dbReference type="PANTHER" id="PTHR20857">
    <property type="entry name" value="THIAMINE-PHOSPHATE PYROPHOSPHORYLASE"/>
    <property type="match status" value="1"/>
</dbReference>
<evidence type="ECO:0000256" key="2">
    <source>
        <dbReference type="ARBA" id="ARBA00005165"/>
    </source>
</evidence>
<dbReference type="InterPro" id="IPR036206">
    <property type="entry name" value="ThiamineP_synth_sf"/>
</dbReference>
<dbReference type="Gene3D" id="3.20.20.70">
    <property type="entry name" value="Aldolase class I"/>
    <property type="match status" value="1"/>
</dbReference>
<comment type="function">
    <text evidence="1 10">Condenses 4-methyl-5-(beta-hydroxyethyl)thiazole monophosphate (THZ-P) and 2-methyl-4-amino-5-hydroxymethyl pyrimidine pyrophosphate (HMP-PP) to form thiamine monophosphate (TMP).</text>
</comment>
<evidence type="ECO:0000256" key="10">
    <source>
        <dbReference type="HAMAP-Rule" id="MF_00097"/>
    </source>
</evidence>
<feature type="binding site" evidence="10">
    <location>
        <position position="100"/>
    </location>
    <ligand>
        <name>Mg(2+)</name>
        <dbReference type="ChEBI" id="CHEBI:18420"/>
    </ligand>
</feature>
<reference evidence="14" key="1">
    <citation type="journal article" date="2019" name="PLoS Negl. Trop. Dis.">
        <title>Revisiting the worldwide diversity of Leptospira species in the environment.</title>
        <authorList>
            <person name="Vincent A.T."/>
            <person name="Schiettekatte O."/>
            <person name="Bourhy P."/>
            <person name="Veyrier F.J."/>
            <person name="Picardeau M."/>
        </authorList>
    </citation>
    <scope>NUCLEOTIDE SEQUENCE [LARGE SCALE GENOMIC DNA]</scope>
    <source>
        <strain evidence="14">201702476</strain>
    </source>
</reference>
<dbReference type="GO" id="GO:0005737">
    <property type="term" value="C:cytoplasm"/>
    <property type="evidence" value="ECO:0007669"/>
    <property type="project" value="TreeGrafter"/>
</dbReference>
<protein>
    <recommendedName>
        <fullName evidence="10">Thiamine-phosphate synthase</fullName>
        <shortName evidence="10">TP synthase</shortName>
        <shortName evidence="10">TPS</shortName>
        <ecNumber evidence="10">2.5.1.3</ecNumber>
    </recommendedName>
    <alternativeName>
        <fullName evidence="10">Thiamine-phosphate pyrophosphorylase</fullName>
        <shortName evidence="10">TMP pyrophosphorylase</shortName>
        <shortName evidence="10">TMP-PPase</shortName>
    </alternativeName>
</protein>
<dbReference type="GO" id="GO:0009228">
    <property type="term" value="P:thiamine biosynthetic process"/>
    <property type="evidence" value="ECO:0007669"/>
    <property type="project" value="UniProtKB-KW"/>
</dbReference>
<dbReference type="InterPro" id="IPR034291">
    <property type="entry name" value="TMP_synthase"/>
</dbReference>